<sequence>MIAQQEAKKVLTSCAHTPSRTNIRIYQQDTKTTLCDQKGSDLMRTPIFGHNIRILPPRTKTS</sequence>
<proteinExistence type="predicted"/>
<protein>
    <submittedName>
        <fullName evidence="1">Uncharacterized protein</fullName>
    </submittedName>
</protein>
<dbReference type="EMBL" id="JAIWYP010000001">
    <property type="protein sequence ID" value="KAH3889571.1"/>
    <property type="molecule type" value="Genomic_DNA"/>
</dbReference>
<gene>
    <name evidence="1" type="ORF">DPMN_013630</name>
</gene>
<organism evidence="1 2">
    <name type="scientific">Dreissena polymorpha</name>
    <name type="common">Zebra mussel</name>
    <name type="synonym">Mytilus polymorpha</name>
    <dbReference type="NCBI Taxonomy" id="45954"/>
    <lineage>
        <taxon>Eukaryota</taxon>
        <taxon>Metazoa</taxon>
        <taxon>Spiralia</taxon>
        <taxon>Lophotrochozoa</taxon>
        <taxon>Mollusca</taxon>
        <taxon>Bivalvia</taxon>
        <taxon>Autobranchia</taxon>
        <taxon>Heteroconchia</taxon>
        <taxon>Euheterodonta</taxon>
        <taxon>Imparidentia</taxon>
        <taxon>Neoheterodontei</taxon>
        <taxon>Myida</taxon>
        <taxon>Dreissenoidea</taxon>
        <taxon>Dreissenidae</taxon>
        <taxon>Dreissena</taxon>
    </lineage>
</organism>
<dbReference type="Proteomes" id="UP000828390">
    <property type="component" value="Unassembled WGS sequence"/>
</dbReference>
<dbReference type="AlphaFoldDB" id="A0A9D4N845"/>
<reference evidence="1" key="1">
    <citation type="journal article" date="2019" name="bioRxiv">
        <title>The Genome of the Zebra Mussel, Dreissena polymorpha: A Resource for Invasive Species Research.</title>
        <authorList>
            <person name="McCartney M.A."/>
            <person name="Auch B."/>
            <person name="Kono T."/>
            <person name="Mallez S."/>
            <person name="Zhang Y."/>
            <person name="Obille A."/>
            <person name="Becker A."/>
            <person name="Abrahante J.E."/>
            <person name="Garbe J."/>
            <person name="Badalamenti J.P."/>
            <person name="Herman A."/>
            <person name="Mangelson H."/>
            <person name="Liachko I."/>
            <person name="Sullivan S."/>
            <person name="Sone E.D."/>
            <person name="Koren S."/>
            <person name="Silverstein K.A.T."/>
            <person name="Beckman K.B."/>
            <person name="Gohl D.M."/>
        </authorList>
    </citation>
    <scope>NUCLEOTIDE SEQUENCE</scope>
    <source>
        <strain evidence="1">Duluth1</strain>
        <tissue evidence="1">Whole animal</tissue>
    </source>
</reference>
<reference evidence="1" key="2">
    <citation type="submission" date="2020-11" db="EMBL/GenBank/DDBJ databases">
        <authorList>
            <person name="McCartney M.A."/>
            <person name="Auch B."/>
            <person name="Kono T."/>
            <person name="Mallez S."/>
            <person name="Becker A."/>
            <person name="Gohl D.M."/>
            <person name="Silverstein K.A.T."/>
            <person name="Koren S."/>
            <person name="Bechman K.B."/>
            <person name="Herman A."/>
            <person name="Abrahante J.E."/>
            <person name="Garbe J."/>
        </authorList>
    </citation>
    <scope>NUCLEOTIDE SEQUENCE</scope>
    <source>
        <strain evidence="1">Duluth1</strain>
        <tissue evidence="1">Whole animal</tissue>
    </source>
</reference>
<comment type="caution">
    <text evidence="1">The sequence shown here is derived from an EMBL/GenBank/DDBJ whole genome shotgun (WGS) entry which is preliminary data.</text>
</comment>
<name>A0A9D4N845_DREPO</name>
<evidence type="ECO:0000313" key="1">
    <source>
        <dbReference type="EMBL" id="KAH3889571.1"/>
    </source>
</evidence>
<accession>A0A9D4N845</accession>
<evidence type="ECO:0000313" key="2">
    <source>
        <dbReference type="Proteomes" id="UP000828390"/>
    </source>
</evidence>
<keyword evidence="2" id="KW-1185">Reference proteome</keyword>